<proteinExistence type="predicted"/>
<organism evidence="2 3">
    <name type="scientific">Hamiltosporidium tvaerminnensis</name>
    <dbReference type="NCBI Taxonomy" id="1176355"/>
    <lineage>
        <taxon>Eukaryota</taxon>
        <taxon>Fungi</taxon>
        <taxon>Fungi incertae sedis</taxon>
        <taxon>Microsporidia</taxon>
        <taxon>Dubosqiidae</taxon>
        <taxon>Hamiltosporidium</taxon>
    </lineage>
</organism>
<comment type="caution">
    <text evidence="2">The sequence shown here is derived from an EMBL/GenBank/DDBJ whole genome shotgun (WGS) entry which is preliminary data.</text>
</comment>
<keyword evidence="1" id="KW-0472">Membrane</keyword>
<reference evidence="2 3" key="1">
    <citation type="submission" date="2017-12" db="EMBL/GenBank/DDBJ databases">
        <authorList>
            <person name="Pombert J.-F."/>
            <person name="Haag K.L."/>
            <person name="Ebert D."/>
        </authorList>
    </citation>
    <scope>NUCLEOTIDE SEQUENCE [LARGE SCALE GENOMIC DNA]</scope>
    <source>
        <strain evidence="2">FI-OER-3-3</strain>
    </source>
</reference>
<feature type="transmembrane region" description="Helical" evidence="1">
    <location>
        <begin position="20"/>
        <end position="39"/>
    </location>
</feature>
<dbReference type="VEuPathDB" id="MicrosporidiaDB:CWI37_2174p0010"/>
<evidence type="ECO:0000313" key="3">
    <source>
        <dbReference type="Proteomes" id="UP000292362"/>
    </source>
</evidence>
<protein>
    <submittedName>
        <fullName evidence="2">Uncharacterized protein</fullName>
    </submittedName>
</protein>
<evidence type="ECO:0000256" key="1">
    <source>
        <dbReference type="SAM" id="Phobius"/>
    </source>
</evidence>
<dbReference type="Proteomes" id="UP000292362">
    <property type="component" value="Unassembled WGS sequence"/>
</dbReference>
<dbReference type="AlphaFoldDB" id="A0A4Q9KST5"/>
<sequence length="59" mass="6752">MYSVVKFRNLSKEPKLVAHASQLIENAINSIFIFVLFIGSPGNNFRNLHCNKLRNVKYG</sequence>
<keyword evidence="1" id="KW-1133">Transmembrane helix</keyword>
<dbReference type="EMBL" id="PITJ01002174">
    <property type="protein sequence ID" value="TBT97594.1"/>
    <property type="molecule type" value="Genomic_DNA"/>
</dbReference>
<gene>
    <name evidence="2" type="ORF">CWI37_2174p0010</name>
</gene>
<name>A0A4Q9KST5_9MICR</name>
<evidence type="ECO:0000313" key="2">
    <source>
        <dbReference type="EMBL" id="TBT97594.1"/>
    </source>
</evidence>
<keyword evidence="1" id="KW-0812">Transmembrane</keyword>
<accession>A0A4Q9KST5</accession>
<feature type="non-terminal residue" evidence="2">
    <location>
        <position position="59"/>
    </location>
</feature>